<keyword evidence="1" id="KW-1133">Transmembrane helix</keyword>
<accession>A0A2U1TK34</accession>
<keyword evidence="1" id="KW-0472">Membrane</keyword>
<evidence type="ECO:0000313" key="2">
    <source>
        <dbReference type="EMBL" id="PWC09781.1"/>
    </source>
</evidence>
<name>A0A2U1TK34_9GAMM</name>
<feature type="transmembrane region" description="Helical" evidence="1">
    <location>
        <begin position="88"/>
        <end position="107"/>
    </location>
</feature>
<dbReference type="RefSeq" id="WP_109491256.1">
    <property type="nucleotide sequence ID" value="NZ_QDKJ01000018.1"/>
</dbReference>
<dbReference type="EMBL" id="QDKJ01000018">
    <property type="protein sequence ID" value="PWC09781.1"/>
    <property type="molecule type" value="Genomic_DNA"/>
</dbReference>
<keyword evidence="3" id="KW-1185">Reference proteome</keyword>
<sequence length="163" mass="18403">MAVTEDHRWPVKLVDAVTRYKGSGCSIMIYLLFFLLVTLLAAKVFPAGGTAFRTVAGMFFGAYAMGGRTASRYLWLIYRYRQSVALDAWLGCVFLLFLGFGSWWIGWEGQRTGLPFGIGVFISVVCYQLSIGEFYERTFDREIVAVSPSQEPPVDKEEPPMER</sequence>
<feature type="transmembrane region" description="Helical" evidence="1">
    <location>
        <begin position="51"/>
        <end position="67"/>
    </location>
</feature>
<dbReference type="Proteomes" id="UP000245138">
    <property type="component" value="Unassembled WGS sequence"/>
</dbReference>
<feature type="transmembrane region" description="Helical" evidence="1">
    <location>
        <begin position="113"/>
        <end position="131"/>
    </location>
</feature>
<organism evidence="2 3">
    <name type="scientific">Brenneria roseae subsp. americana</name>
    <dbReference type="NCBI Taxonomy" id="1508507"/>
    <lineage>
        <taxon>Bacteria</taxon>
        <taxon>Pseudomonadati</taxon>
        <taxon>Pseudomonadota</taxon>
        <taxon>Gammaproteobacteria</taxon>
        <taxon>Enterobacterales</taxon>
        <taxon>Pectobacteriaceae</taxon>
        <taxon>Brenneria</taxon>
    </lineage>
</organism>
<reference evidence="2 3" key="1">
    <citation type="submission" date="2018-04" db="EMBL/GenBank/DDBJ databases">
        <title>Brenneria corticis sp.nov.</title>
        <authorList>
            <person name="Li Y."/>
        </authorList>
    </citation>
    <scope>NUCLEOTIDE SEQUENCE [LARGE SCALE GENOMIC DNA]</scope>
    <source>
        <strain evidence="2 3">LMG 27715</strain>
    </source>
</reference>
<comment type="caution">
    <text evidence="2">The sequence shown here is derived from an EMBL/GenBank/DDBJ whole genome shotgun (WGS) entry which is preliminary data.</text>
</comment>
<proteinExistence type="predicted"/>
<feature type="transmembrane region" description="Helical" evidence="1">
    <location>
        <begin position="27"/>
        <end position="45"/>
    </location>
</feature>
<dbReference type="AlphaFoldDB" id="A0A2U1TK34"/>
<gene>
    <name evidence="2" type="ORF">B4923_18885</name>
</gene>
<keyword evidence="1" id="KW-0812">Transmembrane</keyword>
<evidence type="ECO:0000313" key="3">
    <source>
        <dbReference type="Proteomes" id="UP000245138"/>
    </source>
</evidence>
<protein>
    <submittedName>
        <fullName evidence="2">Uncharacterized protein</fullName>
    </submittedName>
</protein>
<evidence type="ECO:0000256" key="1">
    <source>
        <dbReference type="SAM" id="Phobius"/>
    </source>
</evidence>